<proteinExistence type="inferred from homology"/>
<keyword evidence="5" id="KW-0663">Pyridoxal phosphate</keyword>
<keyword evidence="8" id="KW-1185">Reference proteome</keyword>
<gene>
    <name evidence="7" type="ordered locus">Hoch_2519</name>
</gene>
<comment type="cofactor">
    <cofactor evidence="1">
        <name>pyridoxal 5'-phosphate</name>
        <dbReference type="ChEBI" id="CHEBI:597326"/>
    </cofactor>
</comment>
<protein>
    <submittedName>
        <fullName evidence="7">Aminotransferase class I and II</fullName>
    </submittedName>
</protein>
<dbReference type="eggNOG" id="COG0436">
    <property type="taxonomic scope" value="Bacteria"/>
</dbReference>
<dbReference type="Proteomes" id="UP000001880">
    <property type="component" value="Chromosome"/>
</dbReference>
<evidence type="ECO:0000259" key="6">
    <source>
        <dbReference type="Pfam" id="PF00155"/>
    </source>
</evidence>
<feature type="domain" description="Aminotransferase class I/classII large" evidence="6">
    <location>
        <begin position="34"/>
        <end position="370"/>
    </location>
</feature>
<dbReference type="RefSeq" id="WP_012827663.1">
    <property type="nucleotide sequence ID" value="NC_013440.1"/>
</dbReference>
<dbReference type="OrthoDB" id="9804474at2"/>
<dbReference type="InterPro" id="IPR004839">
    <property type="entry name" value="Aminotransferase_I/II_large"/>
</dbReference>
<reference evidence="7 8" key="1">
    <citation type="journal article" date="2010" name="Stand. Genomic Sci.">
        <title>Complete genome sequence of Haliangium ochraceum type strain (SMP-2).</title>
        <authorList>
            <consortium name="US DOE Joint Genome Institute (JGI-PGF)"/>
            <person name="Ivanova N."/>
            <person name="Daum C."/>
            <person name="Lang E."/>
            <person name="Abt B."/>
            <person name="Kopitz M."/>
            <person name="Saunders E."/>
            <person name="Lapidus A."/>
            <person name="Lucas S."/>
            <person name="Glavina Del Rio T."/>
            <person name="Nolan M."/>
            <person name="Tice H."/>
            <person name="Copeland A."/>
            <person name="Cheng J.F."/>
            <person name="Chen F."/>
            <person name="Bruce D."/>
            <person name="Goodwin L."/>
            <person name="Pitluck S."/>
            <person name="Mavromatis K."/>
            <person name="Pati A."/>
            <person name="Mikhailova N."/>
            <person name="Chen A."/>
            <person name="Palaniappan K."/>
            <person name="Land M."/>
            <person name="Hauser L."/>
            <person name="Chang Y.J."/>
            <person name="Jeffries C.D."/>
            <person name="Detter J.C."/>
            <person name="Brettin T."/>
            <person name="Rohde M."/>
            <person name="Goker M."/>
            <person name="Bristow J."/>
            <person name="Markowitz V."/>
            <person name="Eisen J.A."/>
            <person name="Hugenholtz P."/>
            <person name="Kyrpides N.C."/>
            <person name="Klenk H.P."/>
        </authorList>
    </citation>
    <scope>NUCLEOTIDE SEQUENCE [LARGE SCALE GENOMIC DNA]</scope>
    <source>
        <strain evidence="8">DSM 14365 / CIP 107738 / JCM 11303 / AJ 13395 / SMP-2</strain>
    </source>
</reference>
<evidence type="ECO:0000256" key="3">
    <source>
        <dbReference type="ARBA" id="ARBA00022576"/>
    </source>
</evidence>
<dbReference type="InterPro" id="IPR015422">
    <property type="entry name" value="PyrdxlP-dep_Trfase_small"/>
</dbReference>
<name>D0LKK7_HALO1</name>
<dbReference type="HOGENOM" id="CLU_017584_4_0_7"/>
<sequence length="389" mass="43049">MHSPRLPYLTSRLQGFGTTIFSEMTRLATEHSAVNLGQGFPDFDGPEFVKRAAIDAIESGHNQYCRSFGIPTLNAAIAAHQERFWGLRYHPETEITVYAGATEAIFATLQALCDVGDEVVLFEPYYDSYMASVAAAGAVARPVKLVSPDFAYDPAELERAITPRTRLLLLNSPHNPSGKVFGRDELEHIAQLCTERDLIAVTDEVYEHLVFEGEHIPLASLPGMRERTVQISSLGKSFSLTGWKIGHTCASPPLTRALRTAHQFITFCNGSPLQVAAAVAYAAPDSYFDELSRDYRIRRDRLCAGLADIGFEVLPPAGTYFVQTDIRPLGYDDDVAFCRMLPEQVGVAAIPTSAFYANKQHGKHLVRWAFCKTLPIIDAALERLQKLRP</sequence>
<dbReference type="STRING" id="502025.Hoch_2519"/>
<evidence type="ECO:0000313" key="8">
    <source>
        <dbReference type="Proteomes" id="UP000001880"/>
    </source>
</evidence>
<dbReference type="GO" id="GO:0030170">
    <property type="term" value="F:pyridoxal phosphate binding"/>
    <property type="evidence" value="ECO:0007669"/>
    <property type="project" value="InterPro"/>
</dbReference>
<evidence type="ECO:0000256" key="2">
    <source>
        <dbReference type="ARBA" id="ARBA00007441"/>
    </source>
</evidence>
<dbReference type="GO" id="GO:0005737">
    <property type="term" value="C:cytoplasm"/>
    <property type="evidence" value="ECO:0007669"/>
    <property type="project" value="TreeGrafter"/>
</dbReference>
<keyword evidence="4 7" id="KW-0808">Transferase</keyword>
<dbReference type="PANTHER" id="PTHR43807:SF20">
    <property type="entry name" value="FI04487P"/>
    <property type="match status" value="1"/>
</dbReference>
<dbReference type="PANTHER" id="PTHR43807">
    <property type="entry name" value="FI04487P"/>
    <property type="match status" value="1"/>
</dbReference>
<dbReference type="Gene3D" id="3.90.1150.10">
    <property type="entry name" value="Aspartate Aminotransferase, domain 1"/>
    <property type="match status" value="1"/>
</dbReference>
<evidence type="ECO:0000256" key="4">
    <source>
        <dbReference type="ARBA" id="ARBA00022679"/>
    </source>
</evidence>
<dbReference type="CDD" id="cd00609">
    <property type="entry name" value="AAT_like"/>
    <property type="match status" value="1"/>
</dbReference>
<dbReference type="InterPro" id="IPR015421">
    <property type="entry name" value="PyrdxlP-dep_Trfase_major"/>
</dbReference>
<dbReference type="Gene3D" id="3.40.640.10">
    <property type="entry name" value="Type I PLP-dependent aspartate aminotransferase-like (Major domain)"/>
    <property type="match status" value="1"/>
</dbReference>
<organism evidence="7 8">
    <name type="scientific">Haliangium ochraceum (strain DSM 14365 / JCM 11303 / SMP-2)</name>
    <dbReference type="NCBI Taxonomy" id="502025"/>
    <lineage>
        <taxon>Bacteria</taxon>
        <taxon>Pseudomonadati</taxon>
        <taxon>Myxococcota</taxon>
        <taxon>Polyangia</taxon>
        <taxon>Haliangiales</taxon>
        <taxon>Kofleriaceae</taxon>
        <taxon>Haliangium</taxon>
    </lineage>
</organism>
<evidence type="ECO:0000256" key="1">
    <source>
        <dbReference type="ARBA" id="ARBA00001933"/>
    </source>
</evidence>
<dbReference type="Pfam" id="PF00155">
    <property type="entry name" value="Aminotran_1_2"/>
    <property type="match status" value="1"/>
</dbReference>
<dbReference type="InterPro" id="IPR051326">
    <property type="entry name" value="Kynurenine-oxoglutarate_AT"/>
</dbReference>
<accession>D0LKK7</accession>
<comment type="similarity">
    <text evidence="2">Belongs to the class-I pyridoxal-phosphate-dependent aminotransferase family.</text>
</comment>
<dbReference type="KEGG" id="hoh:Hoch_2519"/>
<dbReference type="InterPro" id="IPR015424">
    <property type="entry name" value="PyrdxlP-dep_Trfase"/>
</dbReference>
<evidence type="ECO:0000256" key="5">
    <source>
        <dbReference type="ARBA" id="ARBA00022898"/>
    </source>
</evidence>
<dbReference type="AlphaFoldDB" id="D0LKK7"/>
<evidence type="ECO:0000313" key="7">
    <source>
        <dbReference type="EMBL" id="ACY15055.1"/>
    </source>
</evidence>
<keyword evidence="3 7" id="KW-0032">Aminotransferase</keyword>
<dbReference type="FunFam" id="3.40.640.10:FF:000033">
    <property type="entry name" value="Aspartate aminotransferase"/>
    <property type="match status" value="1"/>
</dbReference>
<dbReference type="EMBL" id="CP001804">
    <property type="protein sequence ID" value="ACY15055.1"/>
    <property type="molecule type" value="Genomic_DNA"/>
</dbReference>
<dbReference type="GO" id="GO:0016212">
    <property type="term" value="F:kynurenine-oxoglutarate transaminase activity"/>
    <property type="evidence" value="ECO:0007669"/>
    <property type="project" value="TreeGrafter"/>
</dbReference>
<dbReference type="SUPFAM" id="SSF53383">
    <property type="entry name" value="PLP-dependent transferases"/>
    <property type="match status" value="1"/>
</dbReference>